<name>A0A645F5D8_9ZZZZ</name>
<sequence length="274" mass="32901">MNDDFYKVYIQDYLSEYHCSRFLKHPNIYNYIAYITFFTGAFSLVLYELIIDTQSVWGYLGYLVAIIIIVILSSFLWKKLQLTIIINFKKEYPSLFPDKQITIMQWKQINEYMKLVKDFLVQQAVDGWNANQRICKENNLFDYYLKAYVHKKLRLLSFSSTSLGLFVFSFLIKRLFEQILKIDIGFKFFLNLSNWFSIYLLGLRNGNPEILQQTINVIFVIVILTVVLYFYFKLPKYLKMLTTQNKYDDLFRITKIECEKNYESNKIEFEISQE</sequence>
<comment type="caution">
    <text evidence="2">The sequence shown here is derived from an EMBL/GenBank/DDBJ whole genome shotgun (WGS) entry which is preliminary data.</text>
</comment>
<feature type="transmembrane region" description="Helical" evidence="1">
    <location>
        <begin position="214"/>
        <end position="232"/>
    </location>
</feature>
<reference evidence="2" key="1">
    <citation type="submission" date="2019-08" db="EMBL/GenBank/DDBJ databases">
        <authorList>
            <person name="Kucharzyk K."/>
            <person name="Murdoch R.W."/>
            <person name="Higgins S."/>
            <person name="Loffler F."/>
        </authorList>
    </citation>
    <scope>NUCLEOTIDE SEQUENCE</scope>
</reference>
<proteinExistence type="predicted"/>
<accession>A0A645F5D8</accession>
<keyword evidence="1" id="KW-0812">Transmembrane</keyword>
<gene>
    <name evidence="2" type="ORF">SDC9_156017</name>
</gene>
<evidence type="ECO:0000256" key="1">
    <source>
        <dbReference type="SAM" id="Phobius"/>
    </source>
</evidence>
<keyword evidence="1" id="KW-0472">Membrane</keyword>
<keyword evidence="1" id="KW-1133">Transmembrane helix</keyword>
<feature type="transmembrane region" description="Helical" evidence="1">
    <location>
        <begin position="31"/>
        <end position="50"/>
    </location>
</feature>
<evidence type="ECO:0000313" key="2">
    <source>
        <dbReference type="EMBL" id="MPN08732.1"/>
    </source>
</evidence>
<dbReference type="AlphaFoldDB" id="A0A645F5D8"/>
<dbReference type="EMBL" id="VSSQ01054820">
    <property type="protein sequence ID" value="MPN08732.1"/>
    <property type="molecule type" value="Genomic_DNA"/>
</dbReference>
<feature type="transmembrane region" description="Helical" evidence="1">
    <location>
        <begin position="153"/>
        <end position="172"/>
    </location>
</feature>
<organism evidence="2">
    <name type="scientific">bioreactor metagenome</name>
    <dbReference type="NCBI Taxonomy" id="1076179"/>
    <lineage>
        <taxon>unclassified sequences</taxon>
        <taxon>metagenomes</taxon>
        <taxon>ecological metagenomes</taxon>
    </lineage>
</organism>
<protein>
    <submittedName>
        <fullName evidence="2">Uncharacterized protein</fullName>
    </submittedName>
</protein>
<feature type="transmembrane region" description="Helical" evidence="1">
    <location>
        <begin position="56"/>
        <end position="77"/>
    </location>
</feature>